<gene>
    <name evidence="15" type="ORF">HK097_004248</name>
</gene>
<dbReference type="GO" id="GO:0005634">
    <property type="term" value="C:nucleus"/>
    <property type="evidence" value="ECO:0007669"/>
    <property type="project" value="UniProtKB-SubCell"/>
</dbReference>
<comment type="subcellular location">
    <subcellularLocation>
        <location evidence="1">Nucleus</location>
    </subcellularLocation>
</comment>
<dbReference type="GO" id="GO:0006303">
    <property type="term" value="P:double-strand break repair via nonhomologous end joining"/>
    <property type="evidence" value="ECO:0007669"/>
    <property type="project" value="TreeGrafter"/>
</dbReference>
<dbReference type="Gene3D" id="3.60.15.10">
    <property type="entry name" value="Ribonuclease Z/Hydroxyacylglutathione hydrolase-like"/>
    <property type="match status" value="1"/>
</dbReference>
<evidence type="ECO:0000256" key="7">
    <source>
        <dbReference type="ARBA" id="ARBA00022839"/>
    </source>
</evidence>
<evidence type="ECO:0000256" key="6">
    <source>
        <dbReference type="ARBA" id="ARBA00022801"/>
    </source>
</evidence>
<protein>
    <recommendedName>
        <fullName evidence="11">Protein artemis</fullName>
    </recommendedName>
    <alternativeName>
        <fullName evidence="12">DNA cross-link repair 1C protein</fullName>
    </alternativeName>
</protein>
<keyword evidence="3" id="KW-0540">Nuclease</keyword>
<evidence type="ECO:0000256" key="5">
    <source>
        <dbReference type="ARBA" id="ARBA00022763"/>
    </source>
</evidence>
<keyword evidence="16" id="KW-1185">Reference proteome</keyword>
<evidence type="ECO:0000256" key="3">
    <source>
        <dbReference type="ARBA" id="ARBA00022722"/>
    </source>
</evidence>
<keyword evidence="7" id="KW-0269">Exonuclease</keyword>
<feature type="compositionally biased region" description="Polar residues" evidence="13">
    <location>
        <begin position="590"/>
        <end position="599"/>
    </location>
</feature>
<dbReference type="Gene3D" id="3.40.50.12650">
    <property type="match status" value="1"/>
</dbReference>
<feature type="compositionally biased region" description="Low complexity" evidence="13">
    <location>
        <begin position="611"/>
        <end position="629"/>
    </location>
</feature>
<evidence type="ECO:0000313" key="16">
    <source>
        <dbReference type="Proteomes" id="UP001212841"/>
    </source>
</evidence>
<feature type="region of interest" description="Disordered" evidence="13">
    <location>
        <begin position="466"/>
        <end position="496"/>
    </location>
</feature>
<feature type="compositionally biased region" description="Polar residues" evidence="13">
    <location>
        <begin position="643"/>
        <end position="653"/>
    </location>
</feature>
<keyword evidence="9" id="KW-0234">DNA repair</keyword>
<sequence length="799" mass="87313">MNGLDTHHAGPVYCSEISAKILSVMGKGYKKRENGVIDVKPLYKHLNMKPLPMDTPEIVTTEFGEVRVTLLNANHCPGSVMILFQGSNGTVLYTGDLRAESYFLDGLAQCPALTNGDGLISIDKMYLDTTFCHPHYDEFLTKMESVKSLIAVMSQYPADQHFNMNMTILGYEPIYMMVAMAFSTQVYIDPSRYIYYEQFEKCTPTASTTPDAAITNYLTLDPTSTRFHACGAKSGCQICVEKYQQRRSVWVNASSAGWREWSKGRKVPTHQDPNHPGHEVMRVGVARSRRSGDLKVLYSMHSSFSELRSMVGMFRPREVFSCVMDKTAVRGGGFAQYFRDLLDQRSIDSVKSLTSEVEKEEEAHPPALLQRQSTKMEELLREINWEAAPEVDDLSSTQVEVEFLGVGELIGAEVNDDVSTEDEDVDATGPVRPYVELKLSYSDDSGSEREATPNLLATEPASVSLAPASPVPFLDSDTTDDGGVAWSGSPPPADRSKLVDSTIVRQANNRTADNISNDFIDLTALDNRPSGPQRTVSTPTPTVTGGRMVATRRVHSAMASAGGNSLDVIEVFEDVPASRNGRSDEGNRMISRNSGTKTPSKAPRPPKRSISAATSASASTPTTPVSSTPIECIDLTAEDDGVSPTQCSSNCRPSSARKTRSDVFESSSTVRKGRKRKSDTGPHEEDWLVRLRKKRSGLSDGGTDREKEPSSLRIEDFDVYGRDYGPDLIVADEGGGDGGGGIWKIPTVGPEGTAVTPVLEDARGHLDLVASSVDRGLVDVYRDRVLAGQRLDLACCYDL</sequence>
<dbReference type="Pfam" id="PF07522">
    <property type="entry name" value="DRMBL"/>
    <property type="match status" value="1"/>
</dbReference>
<reference evidence="15" key="1">
    <citation type="submission" date="2020-05" db="EMBL/GenBank/DDBJ databases">
        <title>Phylogenomic resolution of chytrid fungi.</title>
        <authorList>
            <person name="Stajich J.E."/>
            <person name="Amses K."/>
            <person name="Simmons R."/>
            <person name="Seto K."/>
            <person name="Myers J."/>
            <person name="Bonds A."/>
            <person name="Quandt C.A."/>
            <person name="Barry K."/>
            <person name="Liu P."/>
            <person name="Grigoriev I."/>
            <person name="Longcore J.E."/>
            <person name="James T.Y."/>
        </authorList>
    </citation>
    <scope>NUCLEOTIDE SEQUENCE</scope>
    <source>
        <strain evidence="15">JEL0318</strain>
    </source>
</reference>
<dbReference type="GO" id="GO:0000723">
    <property type="term" value="P:telomere maintenance"/>
    <property type="evidence" value="ECO:0007669"/>
    <property type="project" value="TreeGrafter"/>
</dbReference>
<dbReference type="GO" id="GO:0003684">
    <property type="term" value="F:damaged DNA binding"/>
    <property type="evidence" value="ECO:0007669"/>
    <property type="project" value="TreeGrafter"/>
</dbReference>
<dbReference type="EMBL" id="JADGJD010002066">
    <property type="protein sequence ID" value="KAJ3035273.1"/>
    <property type="molecule type" value="Genomic_DNA"/>
</dbReference>
<dbReference type="GO" id="GO:0004519">
    <property type="term" value="F:endonuclease activity"/>
    <property type="evidence" value="ECO:0007669"/>
    <property type="project" value="UniProtKB-KW"/>
</dbReference>
<dbReference type="PANTHER" id="PTHR23240:SF8">
    <property type="entry name" value="PROTEIN ARTEMIS"/>
    <property type="match status" value="1"/>
</dbReference>
<comment type="caution">
    <text evidence="15">The sequence shown here is derived from an EMBL/GenBank/DDBJ whole genome shotgun (WGS) entry which is preliminary data.</text>
</comment>
<evidence type="ECO:0000256" key="12">
    <source>
        <dbReference type="ARBA" id="ARBA00042677"/>
    </source>
</evidence>
<keyword evidence="10" id="KW-0539">Nucleus</keyword>
<feature type="domain" description="DNA repair metallo-beta-lactamase" evidence="14">
    <location>
        <begin position="214"/>
        <end position="324"/>
    </location>
</feature>
<evidence type="ECO:0000259" key="14">
    <source>
        <dbReference type="Pfam" id="PF07522"/>
    </source>
</evidence>
<evidence type="ECO:0000256" key="9">
    <source>
        <dbReference type="ARBA" id="ARBA00023204"/>
    </source>
</evidence>
<dbReference type="Proteomes" id="UP001212841">
    <property type="component" value="Unassembled WGS sequence"/>
</dbReference>
<evidence type="ECO:0000256" key="1">
    <source>
        <dbReference type="ARBA" id="ARBA00004123"/>
    </source>
</evidence>
<proteinExistence type="inferred from homology"/>
<evidence type="ECO:0000256" key="4">
    <source>
        <dbReference type="ARBA" id="ARBA00022759"/>
    </source>
</evidence>
<feature type="compositionally biased region" description="Low complexity" evidence="13">
    <location>
        <begin position="534"/>
        <end position="545"/>
    </location>
</feature>
<comment type="similarity">
    <text evidence="2">Belongs to the DNA repair metallo-beta-lactamase (DRMBL) family.</text>
</comment>
<keyword evidence="5" id="KW-0227">DNA damage</keyword>
<accession>A0AAD5S1S3</accession>
<evidence type="ECO:0000256" key="10">
    <source>
        <dbReference type="ARBA" id="ARBA00023242"/>
    </source>
</evidence>
<dbReference type="GO" id="GO:0006310">
    <property type="term" value="P:DNA recombination"/>
    <property type="evidence" value="ECO:0007669"/>
    <property type="project" value="UniProtKB-KW"/>
</dbReference>
<evidence type="ECO:0000313" key="15">
    <source>
        <dbReference type="EMBL" id="KAJ3035273.1"/>
    </source>
</evidence>
<keyword evidence="4" id="KW-0255">Endonuclease</keyword>
<feature type="region of interest" description="Disordered" evidence="13">
    <location>
        <begin position="525"/>
        <end position="545"/>
    </location>
</feature>
<keyword evidence="6" id="KW-0378">Hydrolase</keyword>
<evidence type="ECO:0000256" key="8">
    <source>
        <dbReference type="ARBA" id="ARBA00023172"/>
    </source>
</evidence>
<organism evidence="15 16">
    <name type="scientific">Rhizophlyctis rosea</name>
    <dbReference type="NCBI Taxonomy" id="64517"/>
    <lineage>
        <taxon>Eukaryota</taxon>
        <taxon>Fungi</taxon>
        <taxon>Fungi incertae sedis</taxon>
        <taxon>Chytridiomycota</taxon>
        <taxon>Chytridiomycota incertae sedis</taxon>
        <taxon>Chytridiomycetes</taxon>
        <taxon>Rhizophlyctidales</taxon>
        <taxon>Rhizophlyctidaceae</taxon>
        <taxon>Rhizophlyctis</taxon>
    </lineage>
</organism>
<dbReference type="PANTHER" id="PTHR23240">
    <property type="entry name" value="DNA CROSS-LINK REPAIR PROTEIN PSO2/SNM1-RELATED"/>
    <property type="match status" value="1"/>
</dbReference>
<dbReference type="InterPro" id="IPR011084">
    <property type="entry name" value="DRMBL"/>
</dbReference>
<dbReference type="InterPro" id="IPR036866">
    <property type="entry name" value="RibonucZ/Hydroxyglut_hydro"/>
</dbReference>
<evidence type="ECO:0000256" key="13">
    <source>
        <dbReference type="SAM" id="MobiDB-lite"/>
    </source>
</evidence>
<feature type="region of interest" description="Disordered" evidence="13">
    <location>
        <begin position="578"/>
        <end position="686"/>
    </location>
</feature>
<keyword evidence="8" id="KW-0233">DNA recombination</keyword>
<dbReference type="SUPFAM" id="SSF56281">
    <property type="entry name" value="Metallo-hydrolase/oxidoreductase"/>
    <property type="match status" value="1"/>
</dbReference>
<dbReference type="GO" id="GO:0035312">
    <property type="term" value="F:5'-3' DNA exonuclease activity"/>
    <property type="evidence" value="ECO:0007669"/>
    <property type="project" value="TreeGrafter"/>
</dbReference>
<dbReference type="AlphaFoldDB" id="A0AAD5S1S3"/>
<evidence type="ECO:0000256" key="11">
    <source>
        <dbReference type="ARBA" id="ARBA00039759"/>
    </source>
</evidence>
<evidence type="ECO:0000256" key="2">
    <source>
        <dbReference type="ARBA" id="ARBA00010304"/>
    </source>
</evidence>
<name>A0AAD5S1S3_9FUNG</name>
<dbReference type="GO" id="GO:0036297">
    <property type="term" value="P:interstrand cross-link repair"/>
    <property type="evidence" value="ECO:0007669"/>
    <property type="project" value="TreeGrafter"/>
</dbReference>
<feature type="region of interest" description="Disordered" evidence="13">
    <location>
        <begin position="691"/>
        <end position="710"/>
    </location>
</feature>